<evidence type="ECO:0000256" key="3">
    <source>
        <dbReference type="ARBA" id="ARBA00022527"/>
    </source>
</evidence>
<gene>
    <name evidence="8" type="ORF">BOX15_Mlig031520g1</name>
</gene>
<comment type="subcellular location">
    <subcellularLocation>
        <location evidence="1">Cytoplasm</location>
    </subcellularLocation>
</comment>
<dbReference type="GO" id="GO:0044344">
    <property type="term" value="P:cellular response to fibroblast growth factor stimulus"/>
    <property type="evidence" value="ECO:0007669"/>
    <property type="project" value="TreeGrafter"/>
</dbReference>
<feature type="region of interest" description="Disordered" evidence="6">
    <location>
        <begin position="1396"/>
        <end position="1423"/>
    </location>
</feature>
<name>A0A267H2I1_9PLAT</name>
<dbReference type="SUPFAM" id="SSF52540">
    <property type="entry name" value="P-loop containing nucleoside triphosphate hydrolases"/>
    <property type="match status" value="1"/>
</dbReference>
<feature type="domain" description="Dynamin N-terminal" evidence="7">
    <location>
        <begin position="161"/>
        <end position="220"/>
    </location>
</feature>
<accession>A0A267H2I1</accession>
<reference evidence="8 9" key="1">
    <citation type="submission" date="2017-06" db="EMBL/GenBank/DDBJ databases">
        <title>A platform for efficient transgenesis in Macrostomum lignano, a flatworm model organism for stem cell research.</title>
        <authorList>
            <person name="Berezikov E."/>
        </authorList>
    </citation>
    <scope>NUCLEOTIDE SEQUENCE [LARGE SCALE GENOMIC DNA]</scope>
    <source>
        <strain evidence="8">DV1</strain>
        <tissue evidence="8">Whole organism</tissue>
    </source>
</reference>
<dbReference type="InterPro" id="IPR045063">
    <property type="entry name" value="Dynamin_N"/>
</dbReference>
<dbReference type="PANTHER" id="PTHR46392:SF1">
    <property type="entry name" value="DUAL SERINE_THREONINE AND TYROSINE PROTEIN KINASE"/>
    <property type="match status" value="1"/>
</dbReference>
<feature type="compositionally biased region" description="Low complexity" evidence="6">
    <location>
        <begin position="1099"/>
        <end position="1121"/>
    </location>
</feature>
<evidence type="ECO:0000256" key="5">
    <source>
        <dbReference type="ARBA" id="ARBA00022777"/>
    </source>
</evidence>
<keyword evidence="4" id="KW-0808">Transferase</keyword>
<feature type="compositionally biased region" description="Acidic residues" evidence="6">
    <location>
        <begin position="353"/>
        <end position="376"/>
    </location>
</feature>
<evidence type="ECO:0000256" key="1">
    <source>
        <dbReference type="ARBA" id="ARBA00004496"/>
    </source>
</evidence>
<keyword evidence="3" id="KW-0723">Serine/threonine-protein kinase</keyword>
<dbReference type="Proteomes" id="UP000215902">
    <property type="component" value="Unassembled WGS sequence"/>
</dbReference>
<dbReference type="GO" id="GO:0043066">
    <property type="term" value="P:negative regulation of apoptotic process"/>
    <property type="evidence" value="ECO:0007669"/>
    <property type="project" value="TreeGrafter"/>
</dbReference>
<dbReference type="InterPro" id="IPR051302">
    <property type="entry name" value="Dual_SerThr-Tyr_Kinase"/>
</dbReference>
<comment type="caution">
    <text evidence="8">The sequence shown here is derived from an EMBL/GenBank/DDBJ whole genome shotgun (WGS) entry which is preliminary data.</text>
</comment>
<feature type="compositionally biased region" description="Polar residues" evidence="6">
    <location>
        <begin position="1396"/>
        <end position="1406"/>
    </location>
</feature>
<dbReference type="STRING" id="282301.A0A267H2I1"/>
<keyword evidence="2" id="KW-0963">Cytoplasm</keyword>
<dbReference type="Gene3D" id="3.40.50.300">
    <property type="entry name" value="P-loop containing nucleotide triphosphate hydrolases"/>
    <property type="match status" value="1"/>
</dbReference>
<sequence>MMQQDAEVSYRRSQLNEGFESRPMQTMHRDQPAYCDFEQGSEHSDDDEFDCGSSCSSLGDRLQRMRPISCSPHLRQFDRHRFEAHNWRLLTMRAYRRLQSTADGVQRLVGGPASSGGSGGRDAASAAASSGAAASFNGWITKPESAGITASFGCHAKPVLMVCGAPTSGKSTLINSLMGRRVLPVRFGQEDKGVIRIVYSQRFYVSYRGLNLNSDSSSDNGSNNNARGCPELANLVRGFIHDRMNEEERQEWSSLKENCWLEIGVDCPLLQSGFSIMEVPECLREDFLLSILNQQEQSLYQTLVFMLDGMNGISQMVREFLLRLKNQCTNLNILYVINKIDFNPEALKRDEAEPGSDSDDDDSDESENFYEDDDDESLRKNFSKGRLLEENNAKRALNILTKTLGLQGFQGLPDRAVLVSLLRWNVPLKEVSPEVAERNQLYKQRYKELEAELDGMLRAREMGVFHLSAEMLRTASMRLYRSFTAGHRLLHPEGQLNNQEALNQLTSETKKIFREVWQYMKDKRRSFVFTVDQVYRREKQDIIDWCVDQPMSEDGSTDEAAKKERITQLVQDLVVRRLQSRFEELLRAPLQDIRQTLLEKLSELQARICSLSYCQQTAQMLGQSVADKASHGISQLAQLTLNVQIRRRPTRLLSVVRFFRGAADKLARPAGGKEAALTGRELIRSLAETSYDSIEVNWMTQRLFHEAEDRLRQTEATIMGIVTSRLQHNSGLQKLLARSAPEALRLWQDAQLCVAAADGLVNVARHGPLRLETDLELLNSEAEAPIQAGLGPSYRLAAPYAGFSAHELIATVTSLWDFNDQSNGAKSDEDEATLSRWRSSLGGLLNHLLLVSSTRSGAAAAATASAGSSASQHRGRHLAVTRLLTFSETGQLCALHLPIGVPISRLLSNSTRLTDVQTCELIDGMCGALAQLSDSLPAFACRFDFYKLKVSVLPGNRVSVVYSLLDDPIDFGGTLPPSSTTSTATLLIRNGSHHQLLDWAVALLLKSTDSLAISTNRTAQEVATPEELQSLLTANITASPSTRAITERRERLKALAAASGRTLAINATALYQRAQQDDLIQELRLLVRRELSAIRTGVSTERAAKSASTSTTSVATSSTAAARQSPLGRWVRFDRRMRSVRERALAWACHLDDALPGVARGDQNPLPPPPPPQQLTMQKPVGIDASLLTGSLTGSSTLASAAFTDSDSAGGAPPVLAVTGCSRRLQFGVINRLLRQRTLPPTDEDGSSRRLGAIKLRHSESQRLDLNRRDRPYYLPLRAAAGPDDSDEVDVAEQVDRFVDSLPEDTATAWTSLTSDWLSVQIDNPVLRSGLTLLAPPEQLVRLGRYKLLKSAEPVAVLCVTEEPPTVNELHHLLSLQVNLPNVPVLAVHCKPTVDSISTEPGTESPQPLPRPQPSGAASPAPRLRRARYRLSRFSTSDDFDEDTGSSSSIVSETQLLLDKRLDSQQIRRLVLPLSCVVGSGFFNGDGGAATDGVDPISGGSYDETVASDSSRDTRLDEAVVELLADANRFESDQSLQRLQSVSLRLLDCLVQSKNTESLELLATNADRLKTRIADEFTDAKARLDSERTDLQRQLSAELATIRPLVLDDCGRVRLDDHHHHHQQQQQNQQLHKRLNQTLSNPIHDATLHQRDTVCRAQIEACAISTCAAILKRAASELASSYESRLAERLLPGDLPAMLCGLSSERVQRVLQLHLARDDWDSTPVRWQAANPGADSCLQLSIGKDWKTLTAEETLMSIDMAGSSKQILKDLTSRLEAAETAVLSLVNDRLQHSRQLQKLLAKSSPDAVRLWQDAQLCAAAAEALSSVAKFGPLRLAADGEGLGESRLGRRYRVDGLYAGLAEQDQPVVATVTCLWDCGDVAGADGGSDVDEAAIARWRSGLGGLLNHLLLTGDVSRGNLAVTRLLTFNDKAQLCALHAPLGRPLATCSVAQII</sequence>
<evidence type="ECO:0000256" key="4">
    <source>
        <dbReference type="ARBA" id="ARBA00022679"/>
    </source>
</evidence>
<dbReference type="GO" id="GO:0005737">
    <property type="term" value="C:cytoplasm"/>
    <property type="evidence" value="ECO:0007669"/>
    <property type="project" value="UniProtKB-SubCell"/>
</dbReference>
<evidence type="ECO:0000313" key="9">
    <source>
        <dbReference type="Proteomes" id="UP000215902"/>
    </source>
</evidence>
<dbReference type="Pfam" id="PF00350">
    <property type="entry name" value="Dynamin_N"/>
    <property type="match status" value="1"/>
</dbReference>
<dbReference type="PANTHER" id="PTHR46392">
    <property type="entry name" value="DUAL SERINE/THREONINE AND TYROSINE PROTEIN KINASE"/>
    <property type="match status" value="1"/>
</dbReference>
<dbReference type="GO" id="GO:0004674">
    <property type="term" value="F:protein serine/threonine kinase activity"/>
    <property type="evidence" value="ECO:0007669"/>
    <property type="project" value="UniProtKB-KW"/>
</dbReference>
<dbReference type="EMBL" id="NIVC01000051">
    <property type="protein sequence ID" value="PAA92483.1"/>
    <property type="molecule type" value="Genomic_DNA"/>
</dbReference>
<organism evidence="8 9">
    <name type="scientific">Macrostomum lignano</name>
    <dbReference type="NCBI Taxonomy" id="282301"/>
    <lineage>
        <taxon>Eukaryota</taxon>
        <taxon>Metazoa</taxon>
        <taxon>Spiralia</taxon>
        <taxon>Lophotrochozoa</taxon>
        <taxon>Platyhelminthes</taxon>
        <taxon>Rhabditophora</taxon>
        <taxon>Macrostomorpha</taxon>
        <taxon>Macrostomida</taxon>
        <taxon>Macrostomidae</taxon>
        <taxon>Macrostomum</taxon>
    </lineage>
</organism>
<protein>
    <recommendedName>
        <fullName evidence="7">Dynamin N-terminal domain-containing protein</fullName>
    </recommendedName>
</protein>
<dbReference type="GO" id="GO:0070374">
    <property type="term" value="P:positive regulation of ERK1 and ERK2 cascade"/>
    <property type="evidence" value="ECO:0007669"/>
    <property type="project" value="TreeGrafter"/>
</dbReference>
<keyword evidence="5" id="KW-0418">Kinase</keyword>
<proteinExistence type="predicted"/>
<dbReference type="InterPro" id="IPR027417">
    <property type="entry name" value="P-loop_NTPase"/>
</dbReference>
<keyword evidence="9" id="KW-1185">Reference proteome</keyword>
<evidence type="ECO:0000256" key="6">
    <source>
        <dbReference type="SAM" id="MobiDB-lite"/>
    </source>
</evidence>
<feature type="region of interest" description="Disordered" evidence="6">
    <location>
        <begin position="1098"/>
        <end position="1121"/>
    </location>
</feature>
<evidence type="ECO:0000256" key="2">
    <source>
        <dbReference type="ARBA" id="ARBA00022490"/>
    </source>
</evidence>
<dbReference type="GO" id="GO:0045743">
    <property type="term" value="P:positive regulation of fibroblast growth factor receptor signaling pathway"/>
    <property type="evidence" value="ECO:0007669"/>
    <property type="project" value="TreeGrafter"/>
</dbReference>
<feature type="region of interest" description="Disordered" evidence="6">
    <location>
        <begin position="349"/>
        <end position="377"/>
    </location>
</feature>
<evidence type="ECO:0000313" key="8">
    <source>
        <dbReference type="EMBL" id="PAA92483.1"/>
    </source>
</evidence>
<evidence type="ECO:0000259" key="7">
    <source>
        <dbReference type="Pfam" id="PF00350"/>
    </source>
</evidence>